<organism evidence="3 4">
    <name type="scientific">Clavelina lepadiformis</name>
    <name type="common">Light-bulb sea squirt</name>
    <name type="synonym">Ascidia lepadiformis</name>
    <dbReference type="NCBI Taxonomy" id="159417"/>
    <lineage>
        <taxon>Eukaryota</taxon>
        <taxon>Metazoa</taxon>
        <taxon>Chordata</taxon>
        <taxon>Tunicata</taxon>
        <taxon>Ascidiacea</taxon>
        <taxon>Aplousobranchia</taxon>
        <taxon>Clavelinidae</taxon>
        <taxon>Clavelina</taxon>
    </lineage>
</organism>
<name>A0ABP0GZK6_CLALP</name>
<dbReference type="InterPro" id="IPR038765">
    <property type="entry name" value="Papain-like_cys_pep_sf"/>
</dbReference>
<dbReference type="PANTHER" id="PTHR24006">
    <property type="entry name" value="UBIQUITIN CARBOXYL-TERMINAL HYDROLASE"/>
    <property type="match status" value="1"/>
</dbReference>
<feature type="region of interest" description="Disordered" evidence="1">
    <location>
        <begin position="1205"/>
        <end position="1225"/>
    </location>
</feature>
<dbReference type="PROSITE" id="PS00973">
    <property type="entry name" value="USP_2"/>
    <property type="match status" value="1"/>
</dbReference>
<dbReference type="InterPro" id="IPR050164">
    <property type="entry name" value="Peptidase_C19"/>
</dbReference>
<dbReference type="Proteomes" id="UP001642483">
    <property type="component" value="Unassembled WGS sequence"/>
</dbReference>
<dbReference type="InterPro" id="IPR028889">
    <property type="entry name" value="USP"/>
</dbReference>
<dbReference type="InterPro" id="IPR057763">
    <property type="entry name" value="UBL_USP40"/>
</dbReference>
<dbReference type="PROSITE" id="PS00972">
    <property type="entry name" value="USP_1"/>
    <property type="match status" value="1"/>
</dbReference>
<feature type="compositionally biased region" description="Low complexity" evidence="1">
    <location>
        <begin position="14"/>
        <end position="23"/>
    </location>
</feature>
<feature type="compositionally biased region" description="Polar residues" evidence="1">
    <location>
        <begin position="1273"/>
        <end position="1305"/>
    </location>
</feature>
<accession>A0ABP0GZK6</accession>
<sequence>MFGELFKEENSFDNTTNNSTTTSIDGNPIDEPPKPRGPLKLVGFKNQGSTCYLNALLQTLFLTPEFRDGILQLTSDELGYSMDADSDPSNQRKIPYQLQLIFARLLLLNQNTCSTEGLTESFGWRNDEELQQHDVQELSRIFLDAIEASLVGTSSETLIQNLFKGKIVNQIVCDKCNRISERDEDFLDLTVSVTNNMKLLENSFSNTFKHAETMSGKNQYFCEQCNQLVDAKKRAKLKTLPPILTLSLLRFNYHKETFSRYKETSPFAFPFHLDMTPYVNCRSINSCGHYSLYSVIVHSGSAHRGHYQAHIRDVNKLGYSDIELTNEEIFPDFSKFIQTSETVPVIKNDIMNKKISDPINPEVILARIVAKHESMRLDELGQALLKATGSSWSKVYRKQYGTMAKFLRSNCETFNLDVATRTVSLCKSAHEKFLSDIALKCAENVEDIDKHSADASLLPNNSEYEDLTNSELGNAMGCCKLVNPNSCCCYEICSEEKPGTGMHWFNFNDENIKTISVNEIPKEFSGRKCAYMLFYRRNDLSSSFEWFEKIPDFIKDMMNNENIHLMEWRTKYDLAVNRLDLHIYTEEILIMSNGLIKCVELDGYLMSFYQHQQVSELLSEIQYNLDRMIKKPKRKKLQLTKKTTKDIKISPLEMTNLNILKILPHGGIHLYESLPVGREIALKEAGIKNNSSLFLWNGKSVLNQTIQIGIEYEAISVKLICHYDRNSRCYLSFKASQSECLLLVRSYASKLLNTSSNEIVFQRKIKGNESHNEDADDCIEVIDNDISSIVYGYEENFTAFCKGCQLQEVQRNSELDETGDFKNALSDKCHNKTVHVQLEIINYDNEILQESIYELDIDEKMSIEALKSFVLCKLNLQEIINIEECRFSLHSKQSVLCLYDSITVSSLPFTNDDIFLLERGKAPTNEQVLIFLKPPNELKCIELLLSKSSKISEAFERILKELNLNGDEWHLRKCNRYGDLTYLLDDNNKTITEAKISNGDIIALAPGKLAEKGKMRLCIWIYPKCLTLPELYNKNIITSLFKSVDLDQSSRPSEAPSILGHVELKREDTLYDLQRKIKAIQTDKKMPDKYCIRIIDKGLLTKALPQGDNNTVTLKRLKIQPSTQLGIQPSTMEIGKEDVIIKVVFHIPNTRHYTSPVEYVCSRTTANLHGNIAKCIGFEDNELILAKRTNDAMIWSMIEPDQSSNLNAKKKVQKKGRKTTGKKKNIKENSVQLKDSDTVAAKIVSEELKYTDSSIDLQDFFTDEDILLKQKLKASNNQRSSSNAKMKDNNINQEKSPNHSIQAKESQLKIHVGNFSTLQQAEE</sequence>
<keyword evidence="4" id="KW-1185">Reference proteome</keyword>
<dbReference type="Pfam" id="PF25822">
    <property type="entry name" value="UBL_USP40"/>
    <property type="match status" value="1"/>
</dbReference>
<dbReference type="EMBL" id="CAWYQH010000163">
    <property type="protein sequence ID" value="CAK8696733.1"/>
    <property type="molecule type" value="Genomic_DNA"/>
</dbReference>
<comment type="caution">
    <text evidence="3">The sequence shown here is derived from an EMBL/GenBank/DDBJ whole genome shotgun (WGS) entry which is preliminary data.</text>
</comment>
<feature type="domain" description="USP" evidence="2">
    <location>
        <begin position="42"/>
        <end position="538"/>
    </location>
</feature>
<feature type="region of interest" description="Disordered" evidence="1">
    <location>
        <begin position="1273"/>
        <end position="1307"/>
    </location>
</feature>
<feature type="compositionally biased region" description="Basic residues" evidence="1">
    <location>
        <begin position="1208"/>
        <end position="1225"/>
    </location>
</feature>
<dbReference type="Pfam" id="PF00443">
    <property type="entry name" value="UCH"/>
    <property type="match status" value="1"/>
</dbReference>
<dbReference type="PANTHER" id="PTHR24006:SF842">
    <property type="entry name" value="UBIQUITIN CARBOXYL-TERMINAL HYDROLASE 40"/>
    <property type="match status" value="1"/>
</dbReference>
<dbReference type="PROSITE" id="PS50235">
    <property type="entry name" value="USP_3"/>
    <property type="match status" value="1"/>
</dbReference>
<evidence type="ECO:0000259" key="2">
    <source>
        <dbReference type="PROSITE" id="PS50235"/>
    </source>
</evidence>
<dbReference type="InterPro" id="IPR018200">
    <property type="entry name" value="USP_CS"/>
</dbReference>
<evidence type="ECO:0000256" key="1">
    <source>
        <dbReference type="SAM" id="MobiDB-lite"/>
    </source>
</evidence>
<feature type="region of interest" description="Disordered" evidence="1">
    <location>
        <begin position="1"/>
        <end position="36"/>
    </location>
</feature>
<feature type="compositionally biased region" description="Basic and acidic residues" evidence="1">
    <location>
        <begin position="1"/>
        <end position="10"/>
    </location>
</feature>
<gene>
    <name evidence="3" type="ORF">CVLEPA_LOCUS30061</name>
</gene>
<dbReference type="Gene3D" id="3.90.70.10">
    <property type="entry name" value="Cysteine proteinases"/>
    <property type="match status" value="1"/>
</dbReference>
<reference evidence="3 4" key="1">
    <citation type="submission" date="2024-02" db="EMBL/GenBank/DDBJ databases">
        <authorList>
            <person name="Daric V."/>
            <person name="Darras S."/>
        </authorList>
    </citation>
    <scope>NUCLEOTIDE SEQUENCE [LARGE SCALE GENOMIC DNA]</scope>
</reference>
<dbReference type="SUPFAM" id="SSF54001">
    <property type="entry name" value="Cysteine proteinases"/>
    <property type="match status" value="1"/>
</dbReference>
<evidence type="ECO:0000313" key="3">
    <source>
        <dbReference type="EMBL" id="CAK8696733.1"/>
    </source>
</evidence>
<dbReference type="InterPro" id="IPR001394">
    <property type="entry name" value="Peptidase_C19_UCH"/>
</dbReference>
<proteinExistence type="predicted"/>
<evidence type="ECO:0000313" key="4">
    <source>
        <dbReference type="Proteomes" id="UP001642483"/>
    </source>
</evidence>
<protein>
    <recommendedName>
        <fullName evidence="2">USP domain-containing protein</fullName>
    </recommendedName>
</protein>